<gene>
    <name evidence="2" type="ORF">OSCT_1981</name>
</gene>
<name>E1IF80_9CHLR</name>
<evidence type="ECO:0008006" key="4">
    <source>
        <dbReference type="Google" id="ProtNLM"/>
    </source>
</evidence>
<evidence type="ECO:0000256" key="1">
    <source>
        <dbReference type="SAM" id="Phobius"/>
    </source>
</evidence>
<organism evidence="2 3">
    <name type="scientific">Oscillochloris trichoides DG-6</name>
    <dbReference type="NCBI Taxonomy" id="765420"/>
    <lineage>
        <taxon>Bacteria</taxon>
        <taxon>Bacillati</taxon>
        <taxon>Chloroflexota</taxon>
        <taxon>Chloroflexia</taxon>
        <taxon>Chloroflexales</taxon>
        <taxon>Chloroflexineae</taxon>
        <taxon>Oscillochloridaceae</taxon>
        <taxon>Oscillochloris</taxon>
    </lineage>
</organism>
<dbReference type="STRING" id="765420.OSCT_1981"/>
<dbReference type="HOGENOM" id="CLU_1968345_0_0_0"/>
<reference evidence="2 3" key="1">
    <citation type="journal article" date="2011" name="J. Bacteriol.">
        <title>Draft genome sequence of the anoxygenic filamentous phototrophic bacterium Oscillochloris trichoides subsp. DG-6.</title>
        <authorList>
            <person name="Kuznetsov B.B."/>
            <person name="Ivanovsky R.N."/>
            <person name="Keppen O.I."/>
            <person name="Sukhacheva M.V."/>
            <person name="Bumazhkin B.K."/>
            <person name="Patutina E.O."/>
            <person name="Beletsky A.V."/>
            <person name="Mardanov A.V."/>
            <person name="Baslerov R.V."/>
            <person name="Panteleeva A.N."/>
            <person name="Kolganova T.V."/>
            <person name="Ravin N.V."/>
            <person name="Skryabin K.G."/>
        </authorList>
    </citation>
    <scope>NUCLEOTIDE SEQUENCE [LARGE SCALE GENOMIC DNA]</scope>
    <source>
        <strain evidence="2 3">DG-6</strain>
    </source>
</reference>
<accession>E1IF80</accession>
<dbReference type="eggNOG" id="ENOG5034BCB">
    <property type="taxonomic scope" value="Bacteria"/>
</dbReference>
<keyword evidence="1" id="KW-1133">Transmembrane helix</keyword>
<comment type="caution">
    <text evidence="2">The sequence shown here is derived from an EMBL/GenBank/DDBJ whole genome shotgun (WGS) entry which is preliminary data.</text>
</comment>
<keyword evidence="1" id="KW-0812">Transmembrane</keyword>
<dbReference type="AlphaFoldDB" id="E1IF80"/>
<evidence type="ECO:0000313" key="3">
    <source>
        <dbReference type="Proteomes" id="UP000054010"/>
    </source>
</evidence>
<proteinExistence type="predicted"/>
<feature type="transmembrane region" description="Helical" evidence="1">
    <location>
        <begin position="66"/>
        <end position="84"/>
    </location>
</feature>
<dbReference type="Proteomes" id="UP000054010">
    <property type="component" value="Unassembled WGS sequence"/>
</dbReference>
<keyword evidence="1" id="KW-0472">Membrane</keyword>
<keyword evidence="3" id="KW-1185">Reference proteome</keyword>
<feature type="transmembrane region" description="Helical" evidence="1">
    <location>
        <begin position="104"/>
        <end position="126"/>
    </location>
</feature>
<evidence type="ECO:0000313" key="2">
    <source>
        <dbReference type="EMBL" id="EFO80179.1"/>
    </source>
</evidence>
<protein>
    <recommendedName>
        <fullName evidence="4">Transmembrane protein</fullName>
    </recommendedName>
</protein>
<sequence length="127" mass="14120">MLQRIDYKTLAAMILALVLGLAWATYNLNLAGAVRSDATVRPLIWAVFAGPFALFVGWLIARRHELALAAACCFGLYFFSFFVAQRIETLLVDPQQITASGHAFYFQTMLVLHALVGVALTTWRALR</sequence>
<feature type="transmembrane region" description="Helical" evidence="1">
    <location>
        <begin position="43"/>
        <end position="61"/>
    </location>
</feature>
<dbReference type="OrthoDB" id="159570at2"/>
<dbReference type="EMBL" id="ADVR01000082">
    <property type="protein sequence ID" value="EFO80179.1"/>
    <property type="molecule type" value="Genomic_DNA"/>
</dbReference>